<evidence type="ECO:0000313" key="2">
    <source>
        <dbReference type="EMBL" id="EKS45861.1"/>
    </source>
</evidence>
<name>A0ABP2SP41_BARBA</name>
<keyword evidence="3" id="KW-1185">Reference proteome</keyword>
<feature type="region of interest" description="Disordered" evidence="1">
    <location>
        <begin position="20"/>
        <end position="62"/>
    </location>
</feature>
<proteinExistence type="predicted"/>
<protein>
    <recommendedName>
        <fullName evidence="4">Phage protein</fullName>
    </recommendedName>
</protein>
<evidence type="ECO:0000256" key="1">
    <source>
        <dbReference type="SAM" id="MobiDB-lite"/>
    </source>
</evidence>
<comment type="caution">
    <text evidence="2">The sequence shown here is derived from an EMBL/GenBank/DDBJ whole genome shotgun (WGS) entry which is preliminary data.</text>
</comment>
<organism evidence="2 3">
    <name type="scientific">Bartonella bacilliformis INS</name>
    <dbReference type="NCBI Taxonomy" id="1206782"/>
    <lineage>
        <taxon>Bacteria</taxon>
        <taxon>Pseudomonadati</taxon>
        <taxon>Pseudomonadota</taxon>
        <taxon>Alphaproteobacteria</taxon>
        <taxon>Hyphomicrobiales</taxon>
        <taxon>Bartonellaceae</taxon>
        <taxon>Bartonella</taxon>
    </lineage>
</organism>
<evidence type="ECO:0000313" key="3">
    <source>
        <dbReference type="Proteomes" id="UP000009359"/>
    </source>
</evidence>
<feature type="region of interest" description="Disordered" evidence="1">
    <location>
        <begin position="75"/>
        <end position="98"/>
    </location>
</feature>
<gene>
    <name evidence="2" type="ORF">BbINS_01071</name>
</gene>
<feature type="compositionally biased region" description="Basic and acidic residues" evidence="1">
    <location>
        <begin position="75"/>
        <end position="88"/>
    </location>
</feature>
<dbReference type="EMBL" id="AMQK01000004">
    <property type="protein sequence ID" value="EKS45861.1"/>
    <property type="molecule type" value="Genomic_DNA"/>
</dbReference>
<evidence type="ECO:0008006" key="4">
    <source>
        <dbReference type="Google" id="ProtNLM"/>
    </source>
</evidence>
<dbReference type="RefSeq" id="WP_005766082.1">
    <property type="nucleotide sequence ID" value="NZ_AMQK01000004.1"/>
</dbReference>
<reference evidence="2 3" key="1">
    <citation type="journal article" date="2013" name="Genome Announc.">
        <title>Whole Genome Sequencing and Comparative Analysis of Bartonella bacilliformis Strain INS, the Causative Agent of Carrion's Disease.</title>
        <authorList>
            <person name="Tarazona D."/>
            <person name="Padilla C."/>
            <person name="Caceres O."/>
            <person name="Montenegro J.D."/>
            <person name="Bailon H."/>
            <person name="Ventura G."/>
            <person name="Mendoza G."/>
            <person name="Anaya E."/>
            <person name="Guio H."/>
        </authorList>
    </citation>
    <scope>NUCLEOTIDE SEQUENCE [LARGE SCALE GENOMIC DNA]</scope>
    <source>
        <strain evidence="2 3">INS</strain>
    </source>
</reference>
<dbReference type="Proteomes" id="UP000009359">
    <property type="component" value="Unassembled WGS sequence"/>
</dbReference>
<dbReference type="GeneID" id="4685107"/>
<accession>A0ABP2SP41</accession>
<feature type="compositionally biased region" description="Acidic residues" evidence="1">
    <location>
        <begin position="32"/>
        <end position="48"/>
    </location>
</feature>
<sequence length="314" mass="34464">MDEEALTAMDEETFTLEEQSQFLQDSLHAGVEDEEESTFWAEDREDNEGVQGGEVPPDPQKDFIGYIQWLGKELQAKRDSQTHGEGKRKAGGFEVGRGEVGGKGIGKREVKELEAGGKEAGEVTAEEVEVSKKEIREIIVGGKEVGAKDVGANASLQEAEQLRSFFHQSSAAIKQKHHDFDQAANFVYDMRATQLAACAALYPEMADPKVVEAIIGDELKTILRDCAHKNQNPAEVIYTIAQKIGYTAPQTETIDTLQAKHNSARTLAAYNGLSPSGPISLEMLDKMSEAEFSVWIDDPKNKTTFNRLMGGVDI</sequence>